<proteinExistence type="predicted"/>
<dbReference type="PROSITE" id="PS01102">
    <property type="entry name" value="ZF_DKSA_1"/>
    <property type="match status" value="1"/>
</dbReference>
<dbReference type="SUPFAM" id="SSF109635">
    <property type="entry name" value="DnaK suppressor protein DksA, alpha-hairpin domain"/>
    <property type="match status" value="1"/>
</dbReference>
<dbReference type="SUPFAM" id="SSF57716">
    <property type="entry name" value="Glucocorticoid receptor-like (DNA-binding domain)"/>
    <property type="match status" value="1"/>
</dbReference>
<feature type="zinc finger region" description="dksA C4-type" evidence="4">
    <location>
        <begin position="98"/>
        <end position="122"/>
    </location>
</feature>
<dbReference type="InterPro" id="IPR037187">
    <property type="entry name" value="DnaK_N"/>
</dbReference>
<dbReference type="EMBL" id="SHMQ01000017">
    <property type="protein sequence ID" value="RZV38534.1"/>
    <property type="molecule type" value="Genomic_DNA"/>
</dbReference>
<dbReference type="GO" id="GO:0008270">
    <property type="term" value="F:zinc ion binding"/>
    <property type="evidence" value="ECO:0007669"/>
    <property type="project" value="UniProtKB-KW"/>
</dbReference>
<keyword evidence="1" id="KW-0479">Metal-binding</keyword>
<organism evidence="7 8">
    <name type="scientific">Candidatus Acidulodesulfobacterium acidiphilum</name>
    <dbReference type="NCBI Taxonomy" id="2597224"/>
    <lineage>
        <taxon>Bacteria</taxon>
        <taxon>Deltaproteobacteria</taxon>
        <taxon>Candidatus Acidulodesulfobacterales</taxon>
        <taxon>Candidatus Acidulodesulfobacterium</taxon>
    </lineage>
</organism>
<dbReference type="PANTHER" id="PTHR33823">
    <property type="entry name" value="RNA POLYMERASE-BINDING TRANSCRIPTION FACTOR DKSA-RELATED"/>
    <property type="match status" value="1"/>
</dbReference>
<evidence type="ECO:0000313" key="8">
    <source>
        <dbReference type="Proteomes" id="UP000322454"/>
    </source>
</evidence>
<dbReference type="PROSITE" id="PS51128">
    <property type="entry name" value="ZF_DKSA_2"/>
    <property type="match status" value="1"/>
</dbReference>
<evidence type="ECO:0000256" key="1">
    <source>
        <dbReference type="ARBA" id="ARBA00022723"/>
    </source>
</evidence>
<evidence type="ECO:0000256" key="2">
    <source>
        <dbReference type="ARBA" id="ARBA00022771"/>
    </source>
</evidence>
<dbReference type="Pfam" id="PF21157">
    <property type="entry name" value="DksA_N"/>
    <property type="match status" value="1"/>
</dbReference>
<feature type="domain" description="Zinc finger DksA/TraR C4-type" evidence="5">
    <location>
        <begin position="93"/>
        <end position="127"/>
    </location>
</feature>
<dbReference type="Pfam" id="PF01258">
    <property type="entry name" value="zf-dskA_traR"/>
    <property type="match status" value="1"/>
</dbReference>
<evidence type="ECO:0000259" key="6">
    <source>
        <dbReference type="Pfam" id="PF21157"/>
    </source>
</evidence>
<keyword evidence="3" id="KW-0862">Zinc</keyword>
<dbReference type="PANTHER" id="PTHR33823:SF4">
    <property type="entry name" value="GENERAL STRESS PROTEIN 16O"/>
    <property type="match status" value="1"/>
</dbReference>
<dbReference type="Gene3D" id="1.20.120.910">
    <property type="entry name" value="DksA, coiled-coil domain"/>
    <property type="match status" value="1"/>
</dbReference>
<accession>A0A520XBE9</accession>
<name>A0A520XBE9_9DELT</name>
<dbReference type="Proteomes" id="UP000322454">
    <property type="component" value="Unassembled WGS sequence"/>
</dbReference>
<comment type="caution">
    <text evidence="7">The sequence shown here is derived from an EMBL/GenBank/DDBJ whole genome shotgun (WGS) entry which is preliminary data.</text>
</comment>
<protein>
    <submittedName>
        <fullName evidence="7">TraR/DksA family transcriptional regulator</fullName>
    </submittedName>
</protein>
<evidence type="ECO:0000259" key="5">
    <source>
        <dbReference type="Pfam" id="PF01258"/>
    </source>
</evidence>
<keyword evidence="2" id="KW-0863">Zinc-finger</keyword>
<evidence type="ECO:0000256" key="4">
    <source>
        <dbReference type="PROSITE-ProRule" id="PRU00510"/>
    </source>
</evidence>
<sequence length="159" mass="18427">MKNTDKENKDEHSFSKAEIESAKKVLIKMKKDIFKEIDAGIKEGSSKDSTEYRGDNYDIASSERDRELMYMLGDRERKKVREIDNALLKIKEGTYGICDECGEPISKKRLKIIPYSNLCINCQSKAEEEEKKQLNEDYIDHLNTLSLINDDDTFKDSDE</sequence>
<dbReference type="AlphaFoldDB" id="A0A520XBE9"/>
<reference evidence="7 8" key="1">
    <citation type="submission" date="2019-01" db="EMBL/GenBank/DDBJ databases">
        <title>Insights into ecological role of a new deltaproteobacterial order Candidatus Sinidesulfobacterales (Sva0485) by metagenomics and metatranscriptomics.</title>
        <authorList>
            <person name="Tan S."/>
            <person name="Liu J."/>
            <person name="Fang Y."/>
            <person name="Hedlund B."/>
            <person name="Lian Z.-H."/>
            <person name="Huang L.-Y."/>
            <person name="Li J.-T."/>
            <person name="Huang L.-N."/>
            <person name="Li W.-J."/>
            <person name="Jiang H.-C."/>
            <person name="Dong H.-L."/>
            <person name="Shu W.-S."/>
        </authorList>
    </citation>
    <scope>NUCLEOTIDE SEQUENCE [LARGE SCALE GENOMIC DNA]</scope>
    <source>
        <strain evidence="7">AP4</strain>
    </source>
</reference>
<gene>
    <name evidence="7" type="ORF">EVJ48_06825</name>
</gene>
<feature type="domain" description="DnaK suppressor protein DksA N-terminal" evidence="6">
    <location>
        <begin position="22"/>
        <end position="90"/>
    </location>
</feature>
<dbReference type="InterPro" id="IPR020458">
    <property type="entry name" value="Znf_DskA_TraR_CS"/>
</dbReference>
<evidence type="ECO:0000256" key="3">
    <source>
        <dbReference type="ARBA" id="ARBA00022833"/>
    </source>
</evidence>
<evidence type="ECO:0000313" key="7">
    <source>
        <dbReference type="EMBL" id="RZV38534.1"/>
    </source>
</evidence>
<dbReference type="InterPro" id="IPR000962">
    <property type="entry name" value="Znf_DskA_TraR"/>
</dbReference>
<dbReference type="InterPro" id="IPR048489">
    <property type="entry name" value="DksA_N"/>
</dbReference>